<dbReference type="EMBL" id="FR872582">
    <property type="protein sequence ID" value="CCB88719.1"/>
    <property type="molecule type" value="Genomic_DNA"/>
</dbReference>
<feature type="transmembrane region" description="Helical" evidence="1">
    <location>
        <begin position="20"/>
        <end position="37"/>
    </location>
</feature>
<keyword evidence="3" id="KW-1185">Reference proteome</keyword>
<accession>F8L7I6</accession>
<dbReference type="HOGENOM" id="CLU_1524143_0_0_0"/>
<feature type="transmembrane region" description="Helical" evidence="1">
    <location>
        <begin position="74"/>
        <end position="94"/>
    </location>
</feature>
<sequence length="176" mass="19866">MLNQENTFLKGFFMLRHRFAISLSGFIWMGVGIFLLHKGLQYFSAVGPQIFNKTHEGFSLILLLGSIVGTPEKGAMVLLCIGLVLGFFKGRIILKKSVRRIVNRIRSMPSPISIKKLYPKEYYFLIGGMMLLGFVFKFLPLPLDVKGFIDFTIGIALINGAMLYFRAAFIPEKAHL</sequence>
<dbReference type="eggNOG" id="ENOG5032V9S">
    <property type="taxonomic scope" value="Bacteria"/>
</dbReference>
<dbReference type="STRING" id="331113.SNE_A08420"/>
<reference evidence="2 3" key="2">
    <citation type="journal article" date="2011" name="Mol. Biol. Evol.">
        <title>Unity in variety--the pan-genome of the Chlamydiae.</title>
        <authorList>
            <person name="Collingro A."/>
            <person name="Tischler P."/>
            <person name="Weinmaier T."/>
            <person name="Penz T."/>
            <person name="Heinz E."/>
            <person name="Brunham R.C."/>
            <person name="Read T.D."/>
            <person name="Bavoil P.M."/>
            <person name="Sachse K."/>
            <person name="Kahane S."/>
            <person name="Friedman M.G."/>
            <person name="Rattei T."/>
            <person name="Myers G.S."/>
            <person name="Horn M."/>
        </authorList>
    </citation>
    <scope>NUCLEOTIDE SEQUENCE [LARGE SCALE GENOMIC DNA]</scope>
    <source>
        <strain evidence="3">ATCC VR-1471 / Z</strain>
    </source>
</reference>
<gene>
    <name evidence="2" type="ordered locus">SNE_A08420</name>
</gene>
<proteinExistence type="predicted"/>
<evidence type="ECO:0000313" key="3">
    <source>
        <dbReference type="Proteomes" id="UP000000496"/>
    </source>
</evidence>
<dbReference type="Proteomes" id="UP000000496">
    <property type="component" value="Chromosome gsn.131"/>
</dbReference>
<dbReference type="KEGG" id="sng:SNE_A08420"/>
<reference key="1">
    <citation type="journal article" date="2011" name="Mol. Biol. Evol.">
        <title>Unity in variety -- the pan-genome of the Chlamydiae.</title>
        <authorList>
            <person name="Collingro A."/>
            <person name="Tischler P."/>
            <person name="Weinmaier T."/>
            <person name="Penz T."/>
            <person name="Heinz E."/>
            <person name="Brunham R.C."/>
            <person name="Read T.D."/>
            <person name="Bavoil P.M."/>
            <person name="Sachse K."/>
            <person name="Kahane S."/>
            <person name="Friedman M.G."/>
            <person name="Rattei T."/>
            <person name="Myers G.S.A."/>
            <person name="Horn M."/>
        </authorList>
    </citation>
    <scope>NUCLEOTIDE SEQUENCE</scope>
    <source>
        <strain>Z</strain>
    </source>
</reference>
<feature type="transmembrane region" description="Helical" evidence="1">
    <location>
        <begin position="147"/>
        <end position="165"/>
    </location>
</feature>
<protein>
    <submittedName>
        <fullName evidence="2">Uncharacterized protein</fullName>
    </submittedName>
</protein>
<keyword evidence="1" id="KW-0812">Transmembrane</keyword>
<evidence type="ECO:0000256" key="1">
    <source>
        <dbReference type="SAM" id="Phobius"/>
    </source>
</evidence>
<evidence type="ECO:0000313" key="2">
    <source>
        <dbReference type="EMBL" id="CCB88719.1"/>
    </source>
</evidence>
<feature type="transmembrane region" description="Helical" evidence="1">
    <location>
        <begin position="122"/>
        <end position="141"/>
    </location>
</feature>
<organism evidence="2 3">
    <name type="scientific">Simkania negevensis (strain ATCC VR-1471 / DSM 27360 / Z)</name>
    <dbReference type="NCBI Taxonomy" id="331113"/>
    <lineage>
        <taxon>Bacteria</taxon>
        <taxon>Pseudomonadati</taxon>
        <taxon>Chlamydiota</taxon>
        <taxon>Chlamydiia</taxon>
        <taxon>Parachlamydiales</taxon>
        <taxon>Simkaniaceae</taxon>
        <taxon>Simkania</taxon>
    </lineage>
</organism>
<dbReference type="AlphaFoldDB" id="F8L7I6"/>
<name>F8L7I6_SIMNZ</name>
<keyword evidence="1" id="KW-1133">Transmembrane helix</keyword>
<keyword evidence="1" id="KW-0472">Membrane</keyword>